<evidence type="ECO:0000256" key="1">
    <source>
        <dbReference type="ARBA" id="ARBA00006484"/>
    </source>
</evidence>
<dbReference type="PRINTS" id="PR00081">
    <property type="entry name" value="GDHRDH"/>
</dbReference>
<sequence length="271" mass="28107">METALTGRLTGKRALVFGAGSSGPGFGNGKAAAVQFAREGARVACVDLSADAAEETAEIIRREGLEAIAVAADVTELQSVSATVARTCVAFGGIDILHNNVGVTHMGGPVELDEESFRASVDLNIGSVYRTSKAVLPVMLAQGGGAIVNISSLASIRWTGYPYFAYYAMKAAVNQATVALAMQYARQGIRANCILPGMIDTPLIYKQISNQYASVEEMVAARNAAVPVGRMGDAFDIARAAVFLASDEAKFITGVCLPVDGGQSCAVGAFS</sequence>
<dbReference type="PANTHER" id="PTHR43477:SF4">
    <property type="entry name" value="DEHYDROGENASE_REDUCTASE SDR FAMILY MEMBER 6"/>
    <property type="match status" value="1"/>
</dbReference>
<keyword evidence="2 4" id="KW-0560">Oxidoreductase</keyword>
<dbReference type="NCBIfam" id="NF005559">
    <property type="entry name" value="PRK07231.1"/>
    <property type="match status" value="1"/>
</dbReference>
<dbReference type="InterPro" id="IPR002347">
    <property type="entry name" value="SDR_fam"/>
</dbReference>
<evidence type="ECO:0000256" key="2">
    <source>
        <dbReference type="ARBA" id="ARBA00023002"/>
    </source>
</evidence>
<dbReference type="Pfam" id="PF13561">
    <property type="entry name" value="adh_short_C2"/>
    <property type="match status" value="1"/>
</dbReference>
<organism evidence="4 5">
    <name type="scientific">Rhizobium rhizogenes</name>
    <name type="common">Agrobacterium rhizogenes</name>
    <dbReference type="NCBI Taxonomy" id="359"/>
    <lineage>
        <taxon>Bacteria</taxon>
        <taxon>Pseudomonadati</taxon>
        <taxon>Pseudomonadota</taxon>
        <taxon>Alphaproteobacteria</taxon>
        <taxon>Hyphomicrobiales</taxon>
        <taxon>Rhizobiaceae</taxon>
        <taxon>Rhizobium/Agrobacterium group</taxon>
        <taxon>Rhizobium</taxon>
    </lineage>
</organism>
<dbReference type="Proteomes" id="UP000320858">
    <property type="component" value="Unassembled WGS sequence"/>
</dbReference>
<gene>
    <name evidence="4" type="ORF">EXN24_21545</name>
</gene>
<accession>A0AA94VAI5</accession>
<evidence type="ECO:0000256" key="3">
    <source>
        <dbReference type="ARBA" id="ARBA00023027"/>
    </source>
</evidence>
<dbReference type="PRINTS" id="PR00080">
    <property type="entry name" value="SDRFAMILY"/>
</dbReference>
<dbReference type="InterPro" id="IPR036291">
    <property type="entry name" value="NAD(P)-bd_dom_sf"/>
</dbReference>
<name>A0AA94VAI5_RHIRH</name>
<dbReference type="CDD" id="cd05233">
    <property type="entry name" value="SDR_c"/>
    <property type="match status" value="1"/>
</dbReference>
<dbReference type="InterPro" id="IPR051122">
    <property type="entry name" value="SDR_DHRS6-like"/>
</dbReference>
<comment type="similarity">
    <text evidence="1">Belongs to the short-chain dehydrogenases/reductases (SDR) family.</text>
</comment>
<evidence type="ECO:0000313" key="4">
    <source>
        <dbReference type="EMBL" id="TRA85869.1"/>
    </source>
</evidence>
<dbReference type="SUPFAM" id="SSF51735">
    <property type="entry name" value="NAD(P)-binding Rossmann-fold domains"/>
    <property type="match status" value="1"/>
</dbReference>
<keyword evidence="3" id="KW-0520">NAD</keyword>
<dbReference type="EMBL" id="SGOB01000006">
    <property type="protein sequence ID" value="TRA85869.1"/>
    <property type="molecule type" value="Genomic_DNA"/>
</dbReference>
<comment type="caution">
    <text evidence="4">The sequence shown here is derived from an EMBL/GenBank/DDBJ whole genome shotgun (WGS) entry which is preliminary data.</text>
</comment>
<proteinExistence type="inferred from homology"/>
<dbReference type="Gene3D" id="3.40.50.720">
    <property type="entry name" value="NAD(P)-binding Rossmann-like Domain"/>
    <property type="match status" value="1"/>
</dbReference>
<dbReference type="GO" id="GO:0047936">
    <property type="term" value="F:glucose 1-dehydrogenase [NAD(P)+] activity"/>
    <property type="evidence" value="ECO:0007669"/>
    <property type="project" value="UniProtKB-EC"/>
</dbReference>
<reference evidence="4 5" key="1">
    <citation type="journal article" date="2019" name="Appl. Microbiol. Biotechnol.">
        <title>Differential efficiency of wild type rhizogenic strains for rol gene transformation of plants.</title>
        <authorList>
            <person name="Desmet S."/>
            <person name="De Keyser E."/>
            <person name="Van Vaerenbergh J."/>
            <person name="Baeyen S."/>
            <person name="Van Huylenbroeck J."/>
            <person name="Geelen D."/>
            <person name="Dhooghe E."/>
        </authorList>
    </citation>
    <scope>NUCLEOTIDE SEQUENCE [LARGE SCALE GENOMIC DNA]</scope>
    <source>
        <strain evidence="4 5">B 4.1</strain>
    </source>
</reference>
<evidence type="ECO:0000313" key="5">
    <source>
        <dbReference type="Proteomes" id="UP000320858"/>
    </source>
</evidence>
<dbReference type="FunFam" id="3.40.50.720:FF:000084">
    <property type="entry name" value="Short-chain dehydrogenase reductase"/>
    <property type="match status" value="1"/>
</dbReference>
<dbReference type="AlphaFoldDB" id="A0AA94VAI5"/>
<protein>
    <submittedName>
        <fullName evidence="4">Glucose 1-dehydrogenase</fullName>
        <ecNumber evidence="4">1.1.1.47</ecNumber>
    </submittedName>
</protein>
<dbReference type="EC" id="1.1.1.47" evidence="4"/>
<dbReference type="PANTHER" id="PTHR43477">
    <property type="entry name" value="DIHYDROANTICAPSIN 7-DEHYDROGENASE"/>
    <property type="match status" value="1"/>
</dbReference>